<evidence type="ECO:0000256" key="7">
    <source>
        <dbReference type="ARBA" id="ARBA00023278"/>
    </source>
</evidence>
<keyword evidence="7" id="KW-0379">Hydroxylation</keyword>
<sequence>MATQMKSTQFVTILIVLTLLVVISEARIFNFSTMRKKVDTKFGLHELINKVQGGEWHQKRSMLGGRLERVSPAGPDPQHH</sequence>
<evidence type="ECO:0000256" key="1">
    <source>
        <dbReference type="ARBA" id="ARBA00004239"/>
    </source>
</evidence>
<dbReference type="InterPro" id="IPR039617">
    <property type="entry name" value="CLAVATA3-CLE"/>
</dbReference>
<protein>
    <submittedName>
        <fullName evidence="10">Uncharacterized protein</fullName>
    </submittedName>
</protein>
<dbReference type="PANTHER" id="PTHR36016:SF14">
    <property type="entry name" value="CLAVATA3_ESR (CLE)-RELATED PROTEIN 53"/>
    <property type="match status" value="1"/>
</dbReference>
<keyword evidence="11" id="KW-1185">Reference proteome</keyword>
<accession>A0AAN9T277</accession>
<evidence type="ECO:0000256" key="2">
    <source>
        <dbReference type="ARBA" id="ARBA00005416"/>
    </source>
</evidence>
<dbReference type="GO" id="GO:0005576">
    <property type="term" value="C:extracellular region"/>
    <property type="evidence" value="ECO:0007669"/>
    <property type="project" value="UniProtKB-SubCell"/>
</dbReference>
<keyword evidence="6" id="KW-0325">Glycoprotein</keyword>
<keyword evidence="4 9" id="KW-0732">Signal</keyword>
<proteinExistence type="inferred from homology"/>
<evidence type="ECO:0000256" key="8">
    <source>
        <dbReference type="SAM" id="MobiDB-lite"/>
    </source>
</evidence>
<dbReference type="AlphaFoldDB" id="A0AAN9T277"/>
<organism evidence="10 11">
    <name type="scientific">Psophocarpus tetragonolobus</name>
    <name type="common">Winged bean</name>
    <name type="synonym">Dolichos tetragonolobus</name>
    <dbReference type="NCBI Taxonomy" id="3891"/>
    <lineage>
        <taxon>Eukaryota</taxon>
        <taxon>Viridiplantae</taxon>
        <taxon>Streptophyta</taxon>
        <taxon>Embryophyta</taxon>
        <taxon>Tracheophyta</taxon>
        <taxon>Spermatophyta</taxon>
        <taxon>Magnoliopsida</taxon>
        <taxon>eudicotyledons</taxon>
        <taxon>Gunneridae</taxon>
        <taxon>Pentapetalae</taxon>
        <taxon>rosids</taxon>
        <taxon>fabids</taxon>
        <taxon>Fabales</taxon>
        <taxon>Fabaceae</taxon>
        <taxon>Papilionoideae</taxon>
        <taxon>50 kb inversion clade</taxon>
        <taxon>NPAAA clade</taxon>
        <taxon>indigoferoid/millettioid clade</taxon>
        <taxon>Phaseoleae</taxon>
        <taxon>Psophocarpus</taxon>
    </lineage>
</organism>
<name>A0AAN9T277_PSOTE</name>
<dbReference type="EMBL" id="JAYMYS010000002">
    <property type="protein sequence ID" value="KAK7405312.1"/>
    <property type="molecule type" value="Genomic_DNA"/>
</dbReference>
<reference evidence="10 11" key="1">
    <citation type="submission" date="2024-01" db="EMBL/GenBank/DDBJ databases">
        <title>The genomes of 5 underutilized Papilionoideae crops provide insights into root nodulation and disease resistanc.</title>
        <authorList>
            <person name="Jiang F."/>
        </authorList>
    </citation>
    <scope>NUCLEOTIDE SEQUENCE [LARGE SCALE GENOMIC DNA]</scope>
    <source>
        <strain evidence="10">DUOXIRENSHENG_FW03</strain>
        <tissue evidence="10">Leaves</tissue>
    </source>
</reference>
<comment type="subcellular location">
    <subcellularLocation>
        <location evidence="1">Secreted</location>
        <location evidence="1">Extracellular space</location>
    </subcellularLocation>
</comment>
<gene>
    <name evidence="10" type="ORF">VNO78_06528</name>
</gene>
<evidence type="ECO:0000256" key="9">
    <source>
        <dbReference type="SAM" id="SignalP"/>
    </source>
</evidence>
<feature type="region of interest" description="Disordered" evidence="8">
    <location>
        <begin position="61"/>
        <end position="80"/>
    </location>
</feature>
<dbReference type="PANTHER" id="PTHR36016">
    <property type="entry name" value="CLAVATA3/ESR (CLE)-RELATED PROTEIN 7"/>
    <property type="match status" value="1"/>
</dbReference>
<dbReference type="GO" id="GO:0030154">
    <property type="term" value="P:cell differentiation"/>
    <property type="evidence" value="ECO:0007669"/>
    <property type="project" value="UniProtKB-KW"/>
</dbReference>
<evidence type="ECO:0000256" key="5">
    <source>
        <dbReference type="ARBA" id="ARBA00022782"/>
    </source>
</evidence>
<dbReference type="Proteomes" id="UP001386955">
    <property type="component" value="Unassembled WGS sequence"/>
</dbReference>
<evidence type="ECO:0000256" key="3">
    <source>
        <dbReference type="ARBA" id="ARBA00022525"/>
    </source>
</evidence>
<evidence type="ECO:0000313" key="11">
    <source>
        <dbReference type="Proteomes" id="UP001386955"/>
    </source>
</evidence>
<comment type="similarity">
    <text evidence="2">Belongs to the CLV3/ESR signal peptide family.</text>
</comment>
<keyword evidence="5" id="KW-0221">Differentiation</keyword>
<feature type="signal peptide" evidence="9">
    <location>
        <begin position="1"/>
        <end position="26"/>
    </location>
</feature>
<keyword evidence="3" id="KW-0964">Secreted</keyword>
<evidence type="ECO:0000256" key="4">
    <source>
        <dbReference type="ARBA" id="ARBA00022729"/>
    </source>
</evidence>
<feature type="chain" id="PRO_5043017077" evidence="9">
    <location>
        <begin position="27"/>
        <end position="80"/>
    </location>
</feature>
<comment type="caution">
    <text evidence="10">The sequence shown here is derived from an EMBL/GenBank/DDBJ whole genome shotgun (WGS) entry which is preliminary data.</text>
</comment>
<evidence type="ECO:0000313" key="10">
    <source>
        <dbReference type="EMBL" id="KAK7405312.1"/>
    </source>
</evidence>
<evidence type="ECO:0000256" key="6">
    <source>
        <dbReference type="ARBA" id="ARBA00023180"/>
    </source>
</evidence>